<reference evidence="4" key="1">
    <citation type="submission" date="2022-11" db="UniProtKB">
        <authorList>
            <consortium name="WormBaseParasite"/>
        </authorList>
    </citation>
    <scope>IDENTIFICATION</scope>
</reference>
<sequence>MKAETMWIIIGLVLLVVVIILACSGYWGCRYWKQRKSAAKTDVKTKQTLADKKISEIPVKQEVAVEEKVEKAQATKDETAEKIQPKPKKPKHEVQVGHPIVAKTPKKKTVVPTQEETPSGKTVEPTVEDSTHPSIIQNCAPTVSILKDPIHPPRPYGLAPH</sequence>
<accession>A0A914Z6P1</accession>
<evidence type="ECO:0000256" key="1">
    <source>
        <dbReference type="SAM" id="MobiDB-lite"/>
    </source>
</evidence>
<dbReference type="PROSITE" id="PS51257">
    <property type="entry name" value="PROKAR_LIPOPROTEIN"/>
    <property type="match status" value="1"/>
</dbReference>
<keyword evidence="3" id="KW-1185">Reference proteome</keyword>
<dbReference type="WBParaSite" id="PSU_v2.g8353.t1">
    <property type="protein sequence ID" value="PSU_v2.g8353.t1"/>
    <property type="gene ID" value="PSU_v2.g8353"/>
</dbReference>
<feature type="transmembrane region" description="Helical" evidence="2">
    <location>
        <begin position="6"/>
        <end position="27"/>
    </location>
</feature>
<feature type="region of interest" description="Disordered" evidence="1">
    <location>
        <begin position="70"/>
        <end position="135"/>
    </location>
</feature>
<protein>
    <submittedName>
        <fullName evidence="4">Uncharacterized protein</fullName>
    </submittedName>
</protein>
<keyword evidence="2" id="KW-0472">Membrane</keyword>
<evidence type="ECO:0000313" key="4">
    <source>
        <dbReference type="WBParaSite" id="PSU_v2.g8353.t1"/>
    </source>
</evidence>
<organism evidence="3 4">
    <name type="scientific">Panagrolaimus superbus</name>
    <dbReference type="NCBI Taxonomy" id="310955"/>
    <lineage>
        <taxon>Eukaryota</taxon>
        <taxon>Metazoa</taxon>
        <taxon>Ecdysozoa</taxon>
        <taxon>Nematoda</taxon>
        <taxon>Chromadorea</taxon>
        <taxon>Rhabditida</taxon>
        <taxon>Tylenchina</taxon>
        <taxon>Panagrolaimomorpha</taxon>
        <taxon>Panagrolaimoidea</taxon>
        <taxon>Panagrolaimidae</taxon>
        <taxon>Panagrolaimus</taxon>
    </lineage>
</organism>
<keyword evidence="2" id="KW-0812">Transmembrane</keyword>
<feature type="compositionally biased region" description="Basic and acidic residues" evidence="1">
    <location>
        <begin position="70"/>
        <end position="84"/>
    </location>
</feature>
<keyword evidence="2" id="KW-1133">Transmembrane helix</keyword>
<dbReference type="AlphaFoldDB" id="A0A914Z6P1"/>
<evidence type="ECO:0000256" key="2">
    <source>
        <dbReference type="SAM" id="Phobius"/>
    </source>
</evidence>
<evidence type="ECO:0000313" key="3">
    <source>
        <dbReference type="Proteomes" id="UP000887577"/>
    </source>
</evidence>
<dbReference type="Proteomes" id="UP000887577">
    <property type="component" value="Unplaced"/>
</dbReference>
<name>A0A914Z6P1_9BILA</name>
<proteinExistence type="predicted"/>